<evidence type="ECO:0000313" key="2">
    <source>
        <dbReference type="EMBL" id="SDR74072.1"/>
    </source>
</evidence>
<dbReference type="RefSeq" id="WP_091725227.1">
    <property type="nucleotide sequence ID" value="NZ_LT629757.1"/>
</dbReference>
<proteinExistence type="predicted"/>
<gene>
    <name evidence="2" type="ORF">SAMN04488570_0225</name>
</gene>
<dbReference type="EMBL" id="LT629757">
    <property type="protein sequence ID" value="SDR74072.1"/>
    <property type="molecule type" value="Genomic_DNA"/>
</dbReference>
<dbReference type="AlphaFoldDB" id="A0A1H1LID7"/>
<keyword evidence="1" id="KW-0472">Membrane</keyword>
<evidence type="ECO:0000256" key="1">
    <source>
        <dbReference type="SAM" id="Phobius"/>
    </source>
</evidence>
<accession>A0A1H1LID7</accession>
<sequence>MSSTGRHVAPRTLPVRPAAVVAAALVVGLVLAALVVAQLVRVDVPATLPRASAASVRFAPPAVVPAGSELVRTRVLASGQLRVDHWVRPSGPAGSFVLAVPPSVAGGVEARDVRVATDSGVQDAPTTVGDRGRRYAFAATSSLHVSYVLTGAVTRSGSVPGRALARTTSLELGLRRERLATTVRVEGGRLLAAACAPVGAPERSRPCGRAGGEGWAVSLPRSARPQVVAAQLDLD</sequence>
<keyword evidence="3" id="KW-1185">Reference proteome</keyword>
<name>A0A1H1LID7_9ACTN</name>
<keyword evidence="1" id="KW-1133">Transmembrane helix</keyword>
<keyword evidence="1" id="KW-0812">Transmembrane</keyword>
<reference evidence="3" key="1">
    <citation type="submission" date="2016-10" db="EMBL/GenBank/DDBJ databases">
        <authorList>
            <person name="Varghese N."/>
            <person name="Submissions S."/>
        </authorList>
    </citation>
    <scope>NUCLEOTIDE SEQUENCE [LARGE SCALE GENOMIC DNA]</scope>
    <source>
        <strain evidence="3">DSM 22127</strain>
    </source>
</reference>
<dbReference type="OrthoDB" id="3830449at2"/>
<protein>
    <submittedName>
        <fullName evidence="2">Uncharacterized protein</fullName>
    </submittedName>
</protein>
<dbReference type="STRING" id="642780.SAMN04488570_0225"/>
<organism evidence="2 3">
    <name type="scientific">Nocardioides scoriae</name>
    <dbReference type="NCBI Taxonomy" id="642780"/>
    <lineage>
        <taxon>Bacteria</taxon>
        <taxon>Bacillati</taxon>
        <taxon>Actinomycetota</taxon>
        <taxon>Actinomycetes</taxon>
        <taxon>Propionibacteriales</taxon>
        <taxon>Nocardioidaceae</taxon>
        <taxon>Nocardioides</taxon>
    </lineage>
</organism>
<feature type="transmembrane region" description="Helical" evidence="1">
    <location>
        <begin position="20"/>
        <end position="40"/>
    </location>
</feature>
<evidence type="ECO:0000313" key="3">
    <source>
        <dbReference type="Proteomes" id="UP000198859"/>
    </source>
</evidence>
<dbReference type="Proteomes" id="UP000198859">
    <property type="component" value="Chromosome I"/>
</dbReference>